<dbReference type="HAMAP" id="MF_00189">
    <property type="entry name" value="YciB"/>
    <property type="match status" value="1"/>
</dbReference>
<keyword evidence="1 5" id="KW-1003">Cell membrane</keyword>
<evidence type="ECO:0000256" key="5">
    <source>
        <dbReference type="HAMAP-Rule" id="MF_00189"/>
    </source>
</evidence>
<evidence type="ECO:0000256" key="1">
    <source>
        <dbReference type="ARBA" id="ARBA00022475"/>
    </source>
</evidence>
<dbReference type="PANTHER" id="PTHR36917">
    <property type="entry name" value="INTRACELLULAR SEPTATION PROTEIN A-RELATED"/>
    <property type="match status" value="1"/>
</dbReference>
<evidence type="ECO:0000313" key="8">
    <source>
        <dbReference type="Proteomes" id="UP000755667"/>
    </source>
</evidence>
<dbReference type="RefSeq" id="WP_085629207.1">
    <property type="nucleotide sequence ID" value="NZ_JAFBWU010000002.1"/>
</dbReference>
<accession>A0A9Q2NSM6</accession>
<evidence type="ECO:0000313" key="6">
    <source>
        <dbReference type="EMBL" id="MBM2411408.1"/>
    </source>
</evidence>
<dbReference type="Proteomes" id="UP000809440">
    <property type="component" value="Unassembled WGS sequence"/>
</dbReference>
<dbReference type="InterPro" id="IPR006008">
    <property type="entry name" value="YciB"/>
</dbReference>
<evidence type="ECO:0000256" key="2">
    <source>
        <dbReference type="ARBA" id="ARBA00022692"/>
    </source>
</evidence>
<feature type="transmembrane region" description="Helical" evidence="5">
    <location>
        <begin position="167"/>
        <end position="185"/>
    </location>
</feature>
<sequence length="199" mass="22570">MAQRHVPQWVKSALELGPVIGFFVAYLWVKDEVFTFGGTEYDGFIVATAVFIPVILASMGLLWWLTGHISRMQIVTAVLVVVFGGLTVWLNDDRFIKMKPTMVYSLLGGILAVGLLRNQSYLRVVMGELLPMEQEGWMILTKRMTGFFFLLAISNEIIWRTQSTETWVYFETFVLTGATFVFFIAQAGVIQKYSTAEED</sequence>
<dbReference type="AlphaFoldDB" id="A0A9Q2NSM6"/>
<comment type="subcellular location">
    <subcellularLocation>
        <location evidence="5">Cell inner membrane</location>
        <topology evidence="5">Multi-pass membrane protein</topology>
    </subcellularLocation>
</comment>
<dbReference type="EMBL" id="JAFBXF010000002">
    <property type="protein sequence ID" value="MBM2416075.1"/>
    <property type="molecule type" value="Genomic_DNA"/>
</dbReference>
<feature type="transmembrane region" description="Helical" evidence="5">
    <location>
        <begin position="12"/>
        <end position="29"/>
    </location>
</feature>
<evidence type="ECO:0000313" key="9">
    <source>
        <dbReference type="Proteomes" id="UP000809440"/>
    </source>
</evidence>
<evidence type="ECO:0000256" key="4">
    <source>
        <dbReference type="ARBA" id="ARBA00023136"/>
    </source>
</evidence>
<feature type="transmembrane region" description="Helical" evidence="5">
    <location>
        <begin position="102"/>
        <end position="122"/>
    </location>
</feature>
<feature type="transmembrane region" description="Helical" evidence="5">
    <location>
        <begin position="72"/>
        <end position="90"/>
    </location>
</feature>
<dbReference type="OrthoDB" id="9788219at2"/>
<dbReference type="Proteomes" id="UP000755667">
    <property type="component" value="Unassembled WGS sequence"/>
</dbReference>
<protein>
    <recommendedName>
        <fullName evidence="5">Inner membrane-spanning protein YciB</fullName>
    </recommendedName>
</protein>
<dbReference type="GO" id="GO:0005886">
    <property type="term" value="C:plasma membrane"/>
    <property type="evidence" value="ECO:0007669"/>
    <property type="project" value="UniProtKB-SubCell"/>
</dbReference>
<keyword evidence="2 5" id="KW-0812">Transmembrane</keyword>
<keyword evidence="5" id="KW-0997">Cell inner membrane</keyword>
<dbReference type="GeneID" id="62640943"/>
<evidence type="ECO:0000256" key="3">
    <source>
        <dbReference type="ARBA" id="ARBA00022989"/>
    </source>
</evidence>
<keyword evidence="9" id="KW-1185">Reference proteome</keyword>
<comment type="similarity">
    <text evidence="5">Belongs to the YciB family.</text>
</comment>
<evidence type="ECO:0000313" key="7">
    <source>
        <dbReference type="EMBL" id="MBM2416075.1"/>
    </source>
</evidence>
<comment type="function">
    <text evidence="5">Plays a role in cell envelope biogenesis, maintenance of cell envelope integrity and membrane homeostasis.</text>
</comment>
<keyword evidence="4 5" id="KW-0472">Membrane</keyword>
<feature type="transmembrane region" description="Helical" evidence="5">
    <location>
        <begin position="44"/>
        <end position="65"/>
    </location>
</feature>
<keyword evidence="3 5" id="KW-1133">Transmembrane helix</keyword>
<proteinExistence type="inferred from homology"/>
<dbReference type="PANTHER" id="PTHR36917:SF1">
    <property type="entry name" value="INNER MEMBRANE-SPANNING PROTEIN YCIB"/>
    <property type="match status" value="1"/>
</dbReference>
<dbReference type="EMBL" id="JAFBXE010000002">
    <property type="protein sequence ID" value="MBM2411408.1"/>
    <property type="molecule type" value="Genomic_DNA"/>
</dbReference>
<dbReference type="Pfam" id="PF04279">
    <property type="entry name" value="IspA"/>
    <property type="match status" value="1"/>
</dbReference>
<reference evidence="6 9" key="1">
    <citation type="submission" date="2021-01" db="EMBL/GenBank/DDBJ databases">
        <title>Diatom-associated Roseobacters Show Island Model of Population Structure.</title>
        <authorList>
            <person name="Qu L."/>
            <person name="Feng X."/>
            <person name="Chen Y."/>
            <person name="Li L."/>
            <person name="Wang X."/>
            <person name="Hu Z."/>
            <person name="Wang H."/>
            <person name="Luo H."/>
        </authorList>
    </citation>
    <scope>NUCLEOTIDE SEQUENCE</scope>
    <source>
        <strain evidence="7 9">CC28-63</strain>
        <strain evidence="6">CC28-69</strain>
    </source>
</reference>
<comment type="caution">
    <text evidence="6">The sequence shown here is derived from an EMBL/GenBank/DDBJ whole genome shotgun (WGS) entry which is preliminary data.</text>
</comment>
<gene>
    <name evidence="5" type="primary">yciB</name>
    <name evidence="6" type="ORF">JQX41_03775</name>
    <name evidence="7" type="ORF">JQX48_03775</name>
</gene>
<organism evidence="6 8">
    <name type="scientific">Marivita cryptomonadis</name>
    <dbReference type="NCBI Taxonomy" id="505252"/>
    <lineage>
        <taxon>Bacteria</taxon>
        <taxon>Pseudomonadati</taxon>
        <taxon>Pseudomonadota</taxon>
        <taxon>Alphaproteobacteria</taxon>
        <taxon>Rhodobacterales</taxon>
        <taxon>Roseobacteraceae</taxon>
        <taxon>Marivita</taxon>
    </lineage>
</organism>
<name>A0A9Q2NSM6_9RHOB</name>